<gene>
    <name evidence="5" type="ORF">C1H87_04545</name>
</gene>
<dbReference type="SUPFAM" id="SSF49899">
    <property type="entry name" value="Concanavalin A-like lectins/glucanases"/>
    <property type="match status" value="2"/>
</dbReference>
<dbReference type="Proteomes" id="UP000235826">
    <property type="component" value="Chromosome"/>
</dbReference>
<dbReference type="GO" id="GO:0005975">
    <property type="term" value="P:carbohydrate metabolic process"/>
    <property type="evidence" value="ECO:0007669"/>
    <property type="project" value="UniProtKB-ARBA"/>
</dbReference>
<dbReference type="Pfam" id="PF26628">
    <property type="entry name" value="DUF8202"/>
    <property type="match status" value="1"/>
</dbReference>
<proteinExistence type="predicted"/>
<dbReference type="InterPro" id="IPR058515">
    <property type="entry name" value="DUF8202"/>
</dbReference>
<dbReference type="NCBIfam" id="TIGR04183">
    <property type="entry name" value="Por_Secre_tail"/>
    <property type="match status" value="1"/>
</dbReference>
<dbReference type="SMART" id="SM00560">
    <property type="entry name" value="LamGL"/>
    <property type="match status" value="1"/>
</dbReference>
<dbReference type="GO" id="GO:0004553">
    <property type="term" value="F:hydrolase activity, hydrolyzing O-glycosyl compounds"/>
    <property type="evidence" value="ECO:0007669"/>
    <property type="project" value="UniProtKB-ARBA"/>
</dbReference>
<evidence type="ECO:0000313" key="5">
    <source>
        <dbReference type="EMBL" id="AUP78019.1"/>
    </source>
</evidence>
<reference evidence="5 6" key="1">
    <citation type="submission" date="2018-01" db="EMBL/GenBank/DDBJ databases">
        <title>Complete genome sequence of Flavivirga eckloniae ECD14 isolated from seaweed Ecklonia cava.</title>
        <authorList>
            <person name="Lee J.H."/>
            <person name="Baik K.S."/>
            <person name="Seong C.N."/>
        </authorList>
    </citation>
    <scope>NUCLEOTIDE SEQUENCE [LARGE SCALE GENOMIC DNA]</scope>
    <source>
        <strain evidence="5 6">ECD14</strain>
    </source>
</reference>
<organism evidence="5 6">
    <name type="scientific">Flavivirga eckloniae</name>
    <dbReference type="NCBI Taxonomy" id="1803846"/>
    <lineage>
        <taxon>Bacteria</taxon>
        <taxon>Pseudomonadati</taxon>
        <taxon>Bacteroidota</taxon>
        <taxon>Flavobacteriia</taxon>
        <taxon>Flavobacteriales</taxon>
        <taxon>Flavobacteriaceae</taxon>
        <taxon>Flavivirga</taxon>
    </lineage>
</organism>
<sequence length="1714" mass="186371">MEKVHTLSKFILMGIFLCFCSNAFAQDFKVQHIQDDIGNGGGSNTSFTAVSSLNNAVALANNNRKTHGGSNGVTAAREGDDMAGGRVLTTVGTLTYYRESGSQNENTRFNTSIWEYTGAPGDANEFIVRDRYAIDLNGGTYTVDQTISGIINKDNCIPFITGIMNDSGTDDADSATAIAYLTSGTNLRVEKGGTNTPNVRVYITLVEFTGSNWTVLHGDSGDSANDTGTITLKAMSDGTGTTTDVTSWSNAIIFSQHRGDTATAGANDANSDNWPMTDPGSDTRSVNWTFDNSHDSDGTNRHFVHVLNNPEIVVTRYSDSSTAGSFTIDITSAGLTDLNQAMIVGSTYHSGTGAGYGRGWRNYKLNSLTQAEHWVHRAGSGTSTLGTNIQIVNFDYTTAPGGITANLELWLKADSGVEEAVGDSAEDADSILNWLDNTDNNNDATQITVGNQPVLDEDAINFNPTIDFDGDDLLQTPAVASNSDMTVFTVAEGVSGVQKQILNLNGGDNIIVEFEDATPTFRARMYDGVDTGEIQTTTAVANNVNVIANYDVYSGSNSELFINGTSIGTDATNTYAPTSPIANIGGHPSNTAKRWDGGIAEVIIYTGSITNAERDKIESYLAIKYGVTLGANGTSQDYVDSDGRVIWDQSANVGYNYNVSGIGQDNSSRLNQKQSKSINATDDITVGIKGISTTNKGNSNTFMADKTFLMWGHDNGSTSSATDIIKDFSAGTTVTSSASVTPITRKWKMVVTDSIPTIKLSIPESMVSGTNAGGEDYVMIVADDESFTTNVTSATMEDVGTELEVDFYFEGTKYITFGSAPEVALGDRSAYFGNYTTTDTYLDAGDVNDLDNTDFTISAWVKRDAGENKFDIVSKRNYFHEAPGPPSETYTHGYAFRINSTSQFRMVWRDPNDSANNVMQTSATIPENEWHHIAATYDSGTNMVSLYIDGYLEDSDDTLDPINTPSDSHFLIGAAHHIKRQQKMRGSVDEVRVWNVALSGDQIRYIMNQEIENNSNFADGKILPTATTKNEINPIPWSNLIAYYPMSNIVFGCVKDESNSGNDASMIRYDDLDEQTAPLPYKTTQNGDWDTSTTWENGDVQYLPGVDSYLDALETIDYNIVQIDHNITMDNSDTSLIPATRNGNRTVLGLMVNSGGELELAGNTSTNTGYSITVSHYLKLDGKIDLEGESQLIQTTNSDLDVTSSGVLERDQQGTKDLYTYNYWCSPVGVSNTSTNNNSYRLSDNILKNGTIASTPNNITFLTSSFDGSVSGNDISIADYWIWKYANNTSDTYSLWQHVRSNGLINAGEGFIMKGVETSGSSFTSTQNYVFDGKPNNGDITLTLNAGNDYLVGNPYPSAIDADEFILDNVSDGAGRAGSNIINGTLYFWDHFAVNSHILTDYQGGYATYTLLGTAVAISNDTRIDATGAVGSKTPGQYIPIAQGFFVIADTGGTITFKNSQRVFQTEGSASSLFLKSDQKKSKTSKTTTDQREKIKLMFDSPQGYHRQLLVGVDENTSNAFDIGYDAPLIEDNMEDMYWINDNEHMIIQAVNNFGQDQKLPLGIKIGHAGIASIKIDSLENIDNTLNIVLHDKELDIHHNLKDGAYEVYLAQGSYHDRFEVLFSNASLSNTHKEELNLQVAYSKEKNSLIVHNPNTVRINTITIYTTLGKKVLALASNTNIKYIENQLKPFSSGIYIVNINTDSTSFSKKIRIP</sequence>
<dbReference type="EMBL" id="CP025791">
    <property type="protein sequence ID" value="AUP78019.1"/>
    <property type="molecule type" value="Genomic_DNA"/>
</dbReference>
<feature type="chain" id="PRO_5014940677" evidence="3">
    <location>
        <begin position="26"/>
        <end position="1714"/>
    </location>
</feature>
<keyword evidence="2" id="KW-1015">Disulfide bond</keyword>
<protein>
    <submittedName>
        <fullName evidence="5">MAM protein</fullName>
    </submittedName>
</protein>
<dbReference type="InterPro" id="IPR026444">
    <property type="entry name" value="Secre_tail"/>
</dbReference>
<dbReference type="KEGG" id="fek:C1H87_04545"/>
<feature type="signal peptide" evidence="3">
    <location>
        <begin position="1"/>
        <end position="25"/>
    </location>
</feature>
<dbReference type="InterPro" id="IPR006558">
    <property type="entry name" value="LamG-like"/>
</dbReference>
<name>A0A2K9PLR5_9FLAO</name>
<accession>A0A2K9PLR5</accession>
<evidence type="ECO:0000259" key="4">
    <source>
        <dbReference type="SMART" id="SM00560"/>
    </source>
</evidence>
<evidence type="ECO:0000256" key="1">
    <source>
        <dbReference type="ARBA" id="ARBA00022729"/>
    </source>
</evidence>
<keyword evidence="6" id="KW-1185">Reference proteome</keyword>
<feature type="domain" description="LamG-like jellyroll fold" evidence="4">
    <location>
        <begin position="853"/>
        <end position="1001"/>
    </location>
</feature>
<dbReference type="InterPro" id="IPR013320">
    <property type="entry name" value="ConA-like_dom_sf"/>
</dbReference>
<dbReference type="Gene3D" id="2.60.120.200">
    <property type="match status" value="2"/>
</dbReference>
<evidence type="ECO:0000313" key="6">
    <source>
        <dbReference type="Proteomes" id="UP000235826"/>
    </source>
</evidence>
<evidence type="ECO:0000256" key="3">
    <source>
        <dbReference type="SAM" id="SignalP"/>
    </source>
</evidence>
<keyword evidence="1 3" id="KW-0732">Signal</keyword>
<dbReference type="Pfam" id="PF13385">
    <property type="entry name" value="Laminin_G_3"/>
    <property type="match status" value="1"/>
</dbReference>
<evidence type="ECO:0000256" key="2">
    <source>
        <dbReference type="ARBA" id="ARBA00023157"/>
    </source>
</evidence>